<comment type="caution">
    <text evidence="2">The sequence shown here is derived from an EMBL/GenBank/DDBJ whole genome shotgun (WGS) entry which is preliminary data.</text>
</comment>
<dbReference type="Proteomes" id="UP001620626">
    <property type="component" value="Unassembled WGS sequence"/>
</dbReference>
<dbReference type="AlphaFoldDB" id="A0ABD2MDY9"/>
<accession>A0ABD2MDY9</accession>
<keyword evidence="3" id="KW-1185">Reference proteome</keyword>
<feature type="region of interest" description="Disordered" evidence="1">
    <location>
        <begin position="1"/>
        <end position="101"/>
    </location>
</feature>
<feature type="compositionally biased region" description="Basic and acidic residues" evidence="1">
    <location>
        <begin position="18"/>
        <end position="30"/>
    </location>
</feature>
<evidence type="ECO:0000313" key="3">
    <source>
        <dbReference type="Proteomes" id="UP001620626"/>
    </source>
</evidence>
<dbReference type="EMBL" id="JBICBT010000022">
    <property type="protein sequence ID" value="KAL3125747.1"/>
    <property type="molecule type" value="Genomic_DNA"/>
</dbReference>
<organism evidence="2 3">
    <name type="scientific">Heterodera trifolii</name>
    <dbReference type="NCBI Taxonomy" id="157864"/>
    <lineage>
        <taxon>Eukaryota</taxon>
        <taxon>Metazoa</taxon>
        <taxon>Ecdysozoa</taxon>
        <taxon>Nematoda</taxon>
        <taxon>Chromadorea</taxon>
        <taxon>Rhabditida</taxon>
        <taxon>Tylenchina</taxon>
        <taxon>Tylenchomorpha</taxon>
        <taxon>Tylenchoidea</taxon>
        <taxon>Heteroderidae</taxon>
        <taxon>Heteroderinae</taxon>
        <taxon>Heterodera</taxon>
    </lineage>
</organism>
<gene>
    <name evidence="2" type="ORF">niasHT_004197</name>
</gene>
<sequence>MANSITSPGGEGGGGAGEKPDAIYKTDGRTEGTALLLGGRRGGGVGRRNEQQQQKQKGFDVADAFDGGTVPGGNGTSKKGTPELMTTPYSSDGLDRSKCGR</sequence>
<proteinExistence type="predicted"/>
<evidence type="ECO:0000256" key="1">
    <source>
        <dbReference type="SAM" id="MobiDB-lite"/>
    </source>
</evidence>
<reference evidence="2 3" key="1">
    <citation type="submission" date="2024-10" db="EMBL/GenBank/DDBJ databases">
        <authorList>
            <person name="Kim D."/>
        </authorList>
    </citation>
    <scope>NUCLEOTIDE SEQUENCE [LARGE SCALE GENOMIC DNA]</scope>
    <source>
        <strain evidence="2">BH-2024</strain>
    </source>
</reference>
<name>A0ABD2MDY9_9BILA</name>
<evidence type="ECO:0000313" key="2">
    <source>
        <dbReference type="EMBL" id="KAL3125747.1"/>
    </source>
</evidence>
<protein>
    <submittedName>
        <fullName evidence="2">Uncharacterized protein</fullName>
    </submittedName>
</protein>